<dbReference type="AlphaFoldDB" id="A0A0F9SAB9"/>
<protein>
    <submittedName>
        <fullName evidence="2">Uncharacterized protein</fullName>
    </submittedName>
</protein>
<dbReference type="EMBL" id="LAZR01000515">
    <property type="protein sequence ID" value="KKN65830.1"/>
    <property type="molecule type" value="Genomic_DNA"/>
</dbReference>
<evidence type="ECO:0000256" key="1">
    <source>
        <dbReference type="SAM" id="Phobius"/>
    </source>
</evidence>
<organism evidence="2">
    <name type="scientific">marine sediment metagenome</name>
    <dbReference type="NCBI Taxonomy" id="412755"/>
    <lineage>
        <taxon>unclassified sequences</taxon>
        <taxon>metagenomes</taxon>
        <taxon>ecological metagenomes</taxon>
    </lineage>
</organism>
<reference evidence="2" key="1">
    <citation type="journal article" date="2015" name="Nature">
        <title>Complex archaea that bridge the gap between prokaryotes and eukaryotes.</title>
        <authorList>
            <person name="Spang A."/>
            <person name="Saw J.H."/>
            <person name="Jorgensen S.L."/>
            <person name="Zaremba-Niedzwiedzka K."/>
            <person name="Martijn J."/>
            <person name="Lind A.E."/>
            <person name="van Eijk R."/>
            <person name="Schleper C."/>
            <person name="Guy L."/>
            <person name="Ettema T.J."/>
        </authorList>
    </citation>
    <scope>NUCLEOTIDE SEQUENCE</scope>
</reference>
<proteinExistence type="predicted"/>
<comment type="caution">
    <text evidence="2">The sequence shown here is derived from an EMBL/GenBank/DDBJ whole genome shotgun (WGS) entry which is preliminary data.</text>
</comment>
<gene>
    <name evidence="2" type="ORF">LCGC14_0477660</name>
</gene>
<accession>A0A0F9SAB9</accession>
<keyword evidence="1" id="KW-0472">Membrane</keyword>
<evidence type="ECO:0000313" key="2">
    <source>
        <dbReference type="EMBL" id="KKN65830.1"/>
    </source>
</evidence>
<keyword evidence="1" id="KW-0812">Transmembrane</keyword>
<feature type="transmembrane region" description="Helical" evidence="1">
    <location>
        <begin position="33"/>
        <end position="54"/>
    </location>
</feature>
<sequence>MKISYILYYLTSAIILLSLLFTFQFIGEYVNGWNSFASLIIATITAFIIIYLHLEYHIEYLESQNEYKKSPRTKRRRRS</sequence>
<keyword evidence="1" id="KW-1133">Transmembrane helix</keyword>
<name>A0A0F9SAB9_9ZZZZ</name>
<feature type="transmembrane region" description="Helical" evidence="1">
    <location>
        <begin position="7"/>
        <end position="27"/>
    </location>
</feature>